<evidence type="ECO:0000256" key="1">
    <source>
        <dbReference type="SAM" id="MobiDB-lite"/>
    </source>
</evidence>
<feature type="domain" description="Gfo/Idh/MocA-like oxidoreductase N-terminal" evidence="2">
    <location>
        <begin position="5"/>
        <end position="113"/>
    </location>
</feature>
<dbReference type="EMBL" id="VCKY01000007">
    <property type="protein sequence ID" value="TMR24785.1"/>
    <property type="molecule type" value="Genomic_DNA"/>
</dbReference>
<feature type="region of interest" description="Disordered" evidence="1">
    <location>
        <begin position="328"/>
        <end position="347"/>
    </location>
</feature>
<dbReference type="InterPro" id="IPR000683">
    <property type="entry name" value="Gfo/Idh/MocA-like_OxRdtase_N"/>
</dbReference>
<protein>
    <submittedName>
        <fullName evidence="4">Thiazolinyl imide reductase</fullName>
    </submittedName>
</protein>
<dbReference type="AlphaFoldDB" id="A0A5S4FVI8"/>
<dbReference type="InterPro" id="IPR010091">
    <property type="entry name" value="Thiazolinyl_imide_reductase"/>
</dbReference>
<dbReference type="SUPFAM" id="SSF51735">
    <property type="entry name" value="NAD(P)-binding Rossmann-fold domains"/>
    <property type="match status" value="1"/>
</dbReference>
<dbReference type="InterPro" id="IPR048655">
    <property type="entry name" value="Irp3-like_C"/>
</dbReference>
<evidence type="ECO:0000259" key="3">
    <source>
        <dbReference type="Pfam" id="PF21390"/>
    </source>
</evidence>
<evidence type="ECO:0000313" key="4">
    <source>
        <dbReference type="EMBL" id="TMR24785.1"/>
    </source>
</evidence>
<dbReference type="OrthoDB" id="9760689at2"/>
<dbReference type="RefSeq" id="WP_138664590.1">
    <property type="nucleotide sequence ID" value="NZ_VCKY01000007.1"/>
</dbReference>
<evidence type="ECO:0000259" key="2">
    <source>
        <dbReference type="Pfam" id="PF01408"/>
    </source>
</evidence>
<dbReference type="NCBIfam" id="TIGR01761">
    <property type="entry name" value="thiaz-red"/>
    <property type="match status" value="1"/>
</dbReference>
<dbReference type="Proteomes" id="UP000309128">
    <property type="component" value="Unassembled WGS sequence"/>
</dbReference>
<dbReference type="GO" id="GO:0000166">
    <property type="term" value="F:nucleotide binding"/>
    <property type="evidence" value="ECO:0007669"/>
    <property type="project" value="InterPro"/>
</dbReference>
<name>A0A5S4FVI8_9ACTN</name>
<evidence type="ECO:0000313" key="5">
    <source>
        <dbReference type="Proteomes" id="UP000309128"/>
    </source>
</evidence>
<dbReference type="Gene3D" id="3.30.360.10">
    <property type="entry name" value="Dihydrodipicolinate Reductase, domain 2"/>
    <property type="match status" value="1"/>
</dbReference>
<gene>
    <name evidence="4" type="ORF">ETD86_03345</name>
</gene>
<sequence>MTGTLRVVVCGSGFGQVYLKGVLAAEGFELAGILARGSDRSRALARRWGVPLHQRLPEDVDVACVVVRPTHAGTELALEFLRRGVHVLHEQPISGDELARCLREARRAGAAYLLNSFYVHLEPIRSFVAAARALTARRQVLFADAACAVQVAYPMVDILGQALGRLRPWSLADLAPLPAPGGPFRSLHGTLAGVPLTLRVQNQLHHKDPDNHAHFLHRVAIGTDAGVLTLADTHGPVLWSPRLHAPRDADGNLVLDGSAAPPLTATVPLGPPGGDSFAHLMDAVWPGGVAHALARLREAIQGTADTMRTGQYHLATCRLWEELTRKLGPPDLVDLPEPRPLPVEELT</sequence>
<organism evidence="4 5">
    <name type="scientific">Nonomuraea turkmeniaca</name>
    <dbReference type="NCBI Taxonomy" id="103838"/>
    <lineage>
        <taxon>Bacteria</taxon>
        <taxon>Bacillati</taxon>
        <taxon>Actinomycetota</taxon>
        <taxon>Actinomycetes</taxon>
        <taxon>Streptosporangiales</taxon>
        <taxon>Streptosporangiaceae</taxon>
        <taxon>Nonomuraea</taxon>
    </lineage>
</organism>
<feature type="domain" description="Thiazolinyl imine reductase-like C-terminal" evidence="3">
    <location>
        <begin position="141"/>
        <end position="240"/>
    </location>
</feature>
<keyword evidence="5" id="KW-1185">Reference proteome</keyword>
<dbReference type="InterPro" id="IPR036291">
    <property type="entry name" value="NAD(P)-bd_dom_sf"/>
</dbReference>
<dbReference type="Pfam" id="PF21390">
    <property type="entry name" value="Irp3-like_C"/>
    <property type="match status" value="1"/>
</dbReference>
<accession>A0A5S4FVI8</accession>
<dbReference type="Gene3D" id="3.40.50.720">
    <property type="entry name" value="NAD(P)-binding Rossmann-like Domain"/>
    <property type="match status" value="1"/>
</dbReference>
<reference evidence="4 5" key="1">
    <citation type="submission" date="2019-05" db="EMBL/GenBank/DDBJ databases">
        <title>Draft genome sequence of Nonomuraea turkmeniaca DSM 43926.</title>
        <authorList>
            <person name="Saricaoglu S."/>
            <person name="Isik K."/>
        </authorList>
    </citation>
    <scope>NUCLEOTIDE SEQUENCE [LARGE SCALE GENOMIC DNA]</scope>
    <source>
        <strain evidence="4 5">DSM 43926</strain>
    </source>
</reference>
<proteinExistence type="predicted"/>
<comment type="caution">
    <text evidence="4">The sequence shown here is derived from an EMBL/GenBank/DDBJ whole genome shotgun (WGS) entry which is preliminary data.</text>
</comment>
<dbReference type="Pfam" id="PF01408">
    <property type="entry name" value="GFO_IDH_MocA"/>
    <property type="match status" value="1"/>
</dbReference>